<keyword evidence="7" id="KW-1185">Reference proteome</keyword>
<dbReference type="EMBL" id="MNCJ02000323">
    <property type="protein sequence ID" value="KAF5796547.1"/>
    <property type="molecule type" value="Genomic_DNA"/>
</dbReference>
<dbReference type="EMBL" id="CM007897">
    <property type="protein sequence ID" value="OTG19508.1"/>
    <property type="molecule type" value="Genomic_DNA"/>
</dbReference>
<evidence type="ECO:0000313" key="6">
    <source>
        <dbReference type="EMBL" id="OTG19508.1"/>
    </source>
</evidence>
<feature type="signal peptide" evidence="3">
    <location>
        <begin position="1"/>
        <end position="22"/>
    </location>
</feature>
<accession>A0A251U841</accession>
<gene>
    <name evidence="6" type="ORF">HannXRQ_Chr08g0234851</name>
    <name evidence="5" type="ORF">HanXRQr2_Chr08g0352791</name>
</gene>
<evidence type="ECO:0000256" key="3">
    <source>
        <dbReference type="SAM" id="SignalP"/>
    </source>
</evidence>
<protein>
    <submittedName>
        <fullName evidence="5 6">Gnk2-like domain-containing protein</fullName>
    </submittedName>
</protein>
<dbReference type="InParanoid" id="A0A251U841"/>
<dbReference type="InterPro" id="IPR002902">
    <property type="entry name" value="GNK2"/>
</dbReference>
<name>A0A251U841_HELAN</name>
<evidence type="ECO:0000259" key="4">
    <source>
        <dbReference type="PROSITE" id="PS51473"/>
    </source>
</evidence>
<dbReference type="PROSITE" id="PS51473">
    <property type="entry name" value="GNK2"/>
    <property type="match status" value="2"/>
</dbReference>
<dbReference type="Gene3D" id="3.30.430.20">
    <property type="entry name" value="Gnk2 domain, C-X8-C-X2-C motif"/>
    <property type="match status" value="2"/>
</dbReference>
<feature type="chain" id="PRO_5012987693" evidence="3">
    <location>
        <begin position="23"/>
        <end position="265"/>
    </location>
</feature>
<proteinExistence type="predicted"/>
<dbReference type="Proteomes" id="UP000215914">
    <property type="component" value="Chromosome 8"/>
</dbReference>
<dbReference type="Pfam" id="PF01657">
    <property type="entry name" value="Stress-antifung"/>
    <property type="match status" value="2"/>
</dbReference>
<reference evidence="5 7" key="1">
    <citation type="journal article" date="2017" name="Nature">
        <title>The sunflower genome provides insights into oil metabolism, flowering and Asterid evolution.</title>
        <authorList>
            <person name="Badouin H."/>
            <person name="Gouzy J."/>
            <person name="Grassa C.J."/>
            <person name="Murat F."/>
            <person name="Staton S.E."/>
            <person name="Cottret L."/>
            <person name="Lelandais-Briere C."/>
            <person name="Owens G.L."/>
            <person name="Carrere S."/>
            <person name="Mayjonade B."/>
            <person name="Legrand L."/>
            <person name="Gill N."/>
            <person name="Kane N.C."/>
            <person name="Bowers J.E."/>
            <person name="Hubner S."/>
            <person name="Bellec A."/>
            <person name="Berard A."/>
            <person name="Berges H."/>
            <person name="Blanchet N."/>
            <person name="Boniface M.C."/>
            <person name="Brunel D."/>
            <person name="Catrice O."/>
            <person name="Chaidir N."/>
            <person name="Claudel C."/>
            <person name="Donnadieu C."/>
            <person name="Faraut T."/>
            <person name="Fievet G."/>
            <person name="Helmstetter N."/>
            <person name="King M."/>
            <person name="Knapp S.J."/>
            <person name="Lai Z."/>
            <person name="Le Paslier M.C."/>
            <person name="Lippi Y."/>
            <person name="Lorenzon L."/>
            <person name="Mandel J.R."/>
            <person name="Marage G."/>
            <person name="Marchand G."/>
            <person name="Marquand E."/>
            <person name="Bret-Mestries E."/>
            <person name="Morien E."/>
            <person name="Nambeesan S."/>
            <person name="Nguyen T."/>
            <person name="Pegot-Espagnet P."/>
            <person name="Pouilly N."/>
            <person name="Raftis F."/>
            <person name="Sallet E."/>
            <person name="Schiex T."/>
            <person name="Thomas J."/>
            <person name="Vandecasteele C."/>
            <person name="Vares D."/>
            <person name="Vear F."/>
            <person name="Vautrin S."/>
            <person name="Crespi M."/>
            <person name="Mangin B."/>
            <person name="Burke J.M."/>
            <person name="Salse J."/>
            <person name="Munos S."/>
            <person name="Vincourt P."/>
            <person name="Rieseberg L.H."/>
            <person name="Langlade N.B."/>
        </authorList>
    </citation>
    <scope>NUCLEOTIDE SEQUENCE [LARGE SCALE GENOMIC DNA]</scope>
    <source>
        <strain evidence="7">cv. SF193</strain>
        <tissue evidence="5">Leaves</tissue>
    </source>
</reference>
<feature type="domain" description="Gnk2-homologous" evidence="4">
    <location>
        <begin position="137"/>
        <end position="247"/>
    </location>
</feature>
<dbReference type="Gramene" id="mRNA:HanXRQr2_Chr08g0352791">
    <property type="protein sequence ID" value="mRNA:HanXRQr2_Chr08g0352791"/>
    <property type="gene ID" value="HanXRQr2_Chr08g0352791"/>
</dbReference>
<reference evidence="6" key="2">
    <citation type="submission" date="2017-02" db="EMBL/GenBank/DDBJ databases">
        <title>Sunflower complete genome.</title>
        <authorList>
            <person name="Langlade N."/>
            <person name="Munos S."/>
        </authorList>
    </citation>
    <scope>NUCLEOTIDE SEQUENCE [LARGE SCALE GENOMIC DNA]</scope>
    <source>
        <tissue evidence="6">Leaves</tissue>
    </source>
</reference>
<evidence type="ECO:0000313" key="7">
    <source>
        <dbReference type="Proteomes" id="UP000215914"/>
    </source>
</evidence>
<dbReference type="PANTHER" id="PTHR32099:SF99">
    <property type="entry name" value="GNK2-LIKE DOMAIN-CONTAINING PROTEIN"/>
    <property type="match status" value="1"/>
</dbReference>
<evidence type="ECO:0000256" key="2">
    <source>
        <dbReference type="ARBA" id="ARBA00022737"/>
    </source>
</evidence>
<dbReference type="AlphaFoldDB" id="A0A251U841"/>
<organism evidence="6 7">
    <name type="scientific">Helianthus annuus</name>
    <name type="common">Common sunflower</name>
    <dbReference type="NCBI Taxonomy" id="4232"/>
    <lineage>
        <taxon>Eukaryota</taxon>
        <taxon>Viridiplantae</taxon>
        <taxon>Streptophyta</taxon>
        <taxon>Embryophyta</taxon>
        <taxon>Tracheophyta</taxon>
        <taxon>Spermatophyta</taxon>
        <taxon>Magnoliopsida</taxon>
        <taxon>eudicotyledons</taxon>
        <taxon>Gunneridae</taxon>
        <taxon>Pentapetalae</taxon>
        <taxon>asterids</taxon>
        <taxon>campanulids</taxon>
        <taxon>Asterales</taxon>
        <taxon>Asteraceae</taxon>
        <taxon>Asteroideae</taxon>
        <taxon>Heliantheae alliance</taxon>
        <taxon>Heliantheae</taxon>
        <taxon>Helianthus</taxon>
    </lineage>
</organism>
<reference evidence="5" key="3">
    <citation type="submission" date="2020-06" db="EMBL/GenBank/DDBJ databases">
        <title>Helianthus annuus Genome sequencing and assembly Release 2.</title>
        <authorList>
            <person name="Gouzy J."/>
            <person name="Langlade N."/>
            <person name="Munos S."/>
        </authorList>
    </citation>
    <scope>NUCLEOTIDE SEQUENCE</scope>
    <source>
        <tissue evidence="5">Leaves</tissue>
    </source>
</reference>
<dbReference type="InterPro" id="IPR038408">
    <property type="entry name" value="GNK2_sf"/>
</dbReference>
<sequence length="265" mass="28818">METKSLISLMLLLQAFINGVNPALPPGQQSSICSKNGDLNSNELLKSRDVALDKLKNFEPPYTGDRMTSYQGITAKALCPPKIKMQDCSACVKETIPTLLKSCPKQKEGATWSILPNLYCMVRYADHPKQGNIAGWAQFSSKPNYPPTNATAGELENALNNLANTLKAKVEANSLENYGSGSISYGPGSHSTLYGSMQCIPTISVGDCKKCLSDATNQLHQCCTKSRKLIGRVFSVNCAVWYSHTNFLPKTFQTISTPSLANQDP</sequence>
<evidence type="ECO:0000256" key="1">
    <source>
        <dbReference type="ARBA" id="ARBA00022729"/>
    </source>
</evidence>
<evidence type="ECO:0000313" key="5">
    <source>
        <dbReference type="EMBL" id="KAF5796547.1"/>
    </source>
</evidence>
<dbReference type="PANTHER" id="PTHR32099">
    <property type="entry name" value="CYSTEINE-RICH REPEAT SECRETORY PROTEIN"/>
    <property type="match status" value="1"/>
</dbReference>
<feature type="domain" description="Gnk2-homologous" evidence="4">
    <location>
        <begin position="26"/>
        <end position="129"/>
    </location>
</feature>
<keyword evidence="2" id="KW-0677">Repeat</keyword>
<dbReference type="CDD" id="cd23509">
    <property type="entry name" value="Gnk2-like"/>
    <property type="match status" value="1"/>
</dbReference>
<keyword evidence="1 3" id="KW-0732">Signal</keyword>